<feature type="transmembrane region" description="Helical" evidence="11">
    <location>
        <begin position="46"/>
        <end position="63"/>
    </location>
</feature>
<evidence type="ECO:0000256" key="8">
    <source>
        <dbReference type="ARBA" id="ARBA00023012"/>
    </source>
</evidence>
<dbReference type="Proteomes" id="UP001228113">
    <property type="component" value="Chromosome"/>
</dbReference>
<dbReference type="KEGG" id="msea:METESE_26400"/>
<dbReference type="Gene3D" id="3.30.450.20">
    <property type="entry name" value="PAS domain"/>
    <property type="match status" value="1"/>
</dbReference>
<dbReference type="SUPFAM" id="SSF52172">
    <property type="entry name" value="CheY-like"/>
    <property type="match status" value="1"/>
</dbReference>
<accession>A0AA48GU73</accession>
<dbReference type="InterPro" id="IPR036890">
    <property type="entry name" value="HATPase_C_sf"/>
</dbReference>
<dbReference type="SUPFAM" id="SSF47384">
    <property type="entry name" value="Homodimeric domain of signal transducing histidine kinase"/>
    <property type="match status" value="1"/>
</dbReference>
<dbReference type="SUPFAM" id="SSF55874">
    <property type="entry name" value="ATPase domain of HSP90 chaperone/DNA topoisomerase II/histidine kinase"/>
    <property type="match status" value="1"/>
</dbReference>
<proteinExistence type="predicted"/>
<feature type="transmembrane region" description="Helical" evidence="11">
    <location>
        <begin position="208"/>
        <end position="228"/>
    </location>
</feature>
<dbReference type="PROSITE" id="PS50113">
    <property type="entry name" value="PAC"/>
    <property type="match status" value="1"/>
</dbReference>
<dbReference type="CDD" id="cd00082">
    <property type="entry name" value="HisKA"/>
    <property type="match status" value="1"/>
</dbReference>
<dbReference type="InterPro" id="IPR011006">
    <property type="entry name" value="CheY-like_superfamily"/>
</dbReference>
<dbReference type="CDD" id="cd00156">
    <property type="entry name" value="REC"/>
    <property type="match status" value="1"/>
</dbReference>
<dbReference type="EC" id="2.7.13.3" evidence="2"/>
<dbReference type="SMART" id="SM00387">
    <property type="entry name" value="HATPase_c"/>
    <property type="match status" value="1"/>
</dbReference>
<evidence type="ECO:0000256" key="2">
    <source>
        <dbReference type="ARBA" id="ARBA00012438"/>
    </source>
</evidence>
<dbReference type="Pfam" id="PF00512">
    <property type="entry name" value="HisKA"/>
    <property type="match status" value="1"/>
</dbReference>
<reference evidence="16" key="1">
    <citation type="journal article" date="2023" name="Int. J. Syst. Evol. Microbiol.">
        <title>Mesoterricola silvestris gen. nov., sp. nov., Mesoterricola sediminis sp. nov., Geothrix oryzae sp. nov., Geothrix edaphica sp. nov., Geothrix rubra sp. nov., and Geothrix limicola sp. nov., six novel members of Acidobacteriota isolated from soils.</title>
        <authorList>
            <person name="Itoh H."/>
            <person name="Sugisawa Y."/>
            <person name="Mise K."/>
            <person name="Xu Z."/>
            <person name="Kuniyasu M."/>
            <person name="Ushijima N."/>
            <person name="Kawano K."/>
            <person name="Kobayashi E."/>
            <person name="Shiratori Y."/>
            <person name="Masuda Y."/>
            <person name="Senoo K."/>
        </authorList>
    </citation>
    <scope>NUCLEOTIDE SEQUENCE</scope>
    <source>
        <strain evidence="16">W786</strain>
    </source>
</reference>
<dbReference type="Pfam" id="PF02518">
    <property type="entry name" value="HATPase_c"/>
    <property type="match status" value="1"/>
</dbReference>
<dbReference type="InterPro" id="IPR000014">
    <property type="entry name" value="PAS"/>
</dbReference>
<dbReference type="SMART" id="SM00448">
    <property type="entry name" value="REC"/>
    <property type="match status" value="1"/>
</dbReference>
<evidence type="ECO:0000256" key="10">
    <source>
        <dbReference type="SAM" id="Coils"/>
    </source>
</evidence>
<dbReference type="InterPro" id="IPR005467">
    <property type="entry name" value="His_kinase_dom"/>
</dbReference>
<dbReference type="InterPro" id="IPR036097">
    <property type="entry name" value="HisK_dim/P_sf"/>
</dbReference>
<feature type="domain" description="PAC" evidence="15">
    <location>
        <begin position="599"/>
        <end position="649"/>
    </location>
</feature>
<dbReference type="SMART" id="SM00388">
    <property type="entry name" value="HisKA"/>
    <property type="match status" value="1"/>
</dbReference>
<keyword evidence="6" id="KW-0418">Kinase</keyword>
<dbReference type="PANTHER" id="PTHR43065">
    <property type="entry name" value="SENSOR HISTIDINE KINASE"/>
    <property type="match status" value="1"/>
</dbReference>
<keyword evidence="3 9" id="KW-0597">Phosphoprotein</keyword>
<keyword evidence="4" id="KW-0808">Transferase</keyword>
<feature type="transmembrane region" description="Helical" evidence="11">
    <location>
        <begin position="75"/>
        <end position="96"/>
    </location>
</feature>
<feature type="coiled-coil region" evidence="10">
    <location>
        <begin position="780"/>
        <end position="812"/>
    </location>
</feature>
<keyword evidence="11" id="KW-1133">Transmembrane helix</keyword>
<dbReference type="Gene3D" id="3.30.450.40">
    <property type="match status" value="1"/>
</dbReference>
<dbReference type="InterPro" id="IPR000700">
    <property type="entry name" value="PAS-assoc_C"/>
</dbReference>
<dbReference type="InterPro" id="IPR003661">
    <property type="entry name" value="HisK_dim/P_dom"/>
</dbReference>
<keyword evidence="11" id="KW-0812">Transmembrane</keyword>
<dbReference type="InterPro" id="IPR001789">
    <property type="entry name" value="Sig_transdc_resp-reg_receiver"/>
</dbReference>
<evidence type="ECO:0000259" key="14">
    <source>
        <dbReference type="PROSITE" id="PS50112"/>
    </source>
</evidence>
<comment type="catalytic activity">
    <reaction evidence="1">
        <text>ATP + protein L-histidine = ADP + protein N-phospho-L-histidine.</text>
        <dbReference type="EC" id="2.7.13.3"/>
    </reaction>
</comment>
<gene>
    <name evidence="16" type="ORF">METESE_26400</name>
</gene>
<keyword evidence="5" id="KW-0547">Nucleotide-binding</keyword>
<dbReference type="PROSITE" id="PS50109">
    <property type="entry name" value="HIS_KIN"/>
    <property type="match status" value="1"/>
</dbReference>
<evidence type="ECO:0000256" key="7">
    <source>
        <dbReference type="ARBA" id="ARBA00022840"/>
    </source>
</evidence>
<dbReference type="PROSITE" id="PS50110">
    <property type="entry name" value="RESPONSE_REGULATORY"/>
    <property type="match status" value="1"/>
</dbReference>
<dbReference type="PRINTS" id="PR00344">
    <property type="entry name" value="BCTRLSENSOR"/>
</dbReference>
<dbReference type="SUPFAM" id="SSF55785">
    <property type="entry name" value="PYP-like sensor domain (PAS domain)"/>
    <property type="match status" value="1"/>
</dbReference>
<dbReference type="EMBL" id="AP027081">
    <property type="protein sequence ID" value="BDU77682.1"/>
    <property type="molecule type" value="Genomic_DNA"/>
</dbReference>
<dbReference type="Pfam" id="PF00072">
    <property type="entry name" value="Response_reg"/>
    <property type="match status" value="1"/>
</dbReference>
<feature type="domain" description="Histidine kinase" evidence="12">
    <location>
        <begin position="818"/>
        <end position="1026"/>
    </location>
</feature>
<evidence type="ECO:0000313" key="16">
    <source>
        <dbReference type="EMBL" id="BDU77682.1"/>
    </source>
</evidence>
<evidence type="ECO:0000256" key="11">
    <source>
        <dbReference type="SAM" id="Phobius"/>
    </source>
</evidence>
<dbReference type="SMART" id="SM00086">
    <property type="entry name" value="PAC"/>
    <property type="match status" value="1"/>
</dbReference>
<feature type="domain" description="Response regulatory" evidence="13">
    <location>
        <begin position="1049"/>
        <end position="1161"/>
    </location>
</feature>
<keyword evidence="8" id="KW-0902">Two-component regulatory system</keyword>
<dbReference type="CDD" id="cd00130">
    <property type="entry name" value="PAS"/>
    <property type="match status" value="1"/>
</dbReference>
<dbReference type="NCBIfam" id="TIGR00229">
    <property type="entry name" value="sensory_box"/>
    <property type="match status" value="1"/>
</dbReference>
<organism evidence="16 17">
    <name type="scientific">Mesoterricola sediminis</name>
    <dbReference type="NCBI Taxonomy" id="2927980"/>
    <lineage>
        <taxon>Bacteria</taxon>
        <taxon>Pseudomonadati</taxon>
        <taxon>Acidobacteriota</taxon>
        <taxon>Holophagae</taxon>
        <taxon>Holophagales</taxon>
        <taxon>Holophagaceae</taxon>
        <taxon>Mesoterricola</taxon>
    </lineage>
</organism>
<evidence type="ECO:0000256" key="4">
    <source>
        <dbReference type="ARBA" id="ARBA00022679"/>
    </source>
</evidence>
<dbReference type="Gene3D" id="3.30.565.10">
    <property type="entry name" value="Histidine kinase-like ATPase, C-terminal domain"/>
    <property type="match status" value="1"/>
</dbReference>
<dbReference type="Gene3D" id="3.40.50.2300">
    <property type="match status" value="1"/>
</dbReference>
<evidence type="ECO:0000256" key="3">
    <source>
        <dbReference type="ARBA" id="ARBA00022553"/>
    </source>
</evidence>
<evidence type="ECO:0000313" key="17">
    <source>
        <dbReference type="Proteomes" id="UP001228113"/>
    </source>
</evidence>
<dbReference type="InterPro" id="IPR001610">
    <property type="entry name" value="PAC"/>
</dbReference>
<evidence type="ECO:0000259" key="12">
    <source>
        <dbReference type="PROSITE" id="PS50109"/>
    </source>
</evidence>
<dbReference type="PANTHER" id="PTHR43065:SF46">
    <property type="entry name" value="C4-DICARBOXYLATE TRANSPORT SENSOR PROTEIN DCTB"/>
    <property type="match status" value="1"/>
</dbReference>
<feature type="transmembrane region" description="Helical" evidence="11">
    <location>
        <begin position="102"/>
        <end position="121"/>
    </location>
</feature>
<dbReference type="GO" id="GO:0000155">
    <property type="term" value="F:phosphorelay sensor kinase activity"/>
    <property type="evidence" value="ECO:0007669"/>
    <property type="project" value="InterPro"/>
</dbReference>
<keyword evidence="10" id="KW-0175">Coiled coil</keyword>
<dbReference type="SUPFAM" id="SSF55781">
    <property type="entry name" value="GAF domain-like"/>
    <property type="match status" value="1"/>
</dbReference>
<feature type="modified residue" description="4-aspartylphosphate" evidence="9">
    <location>
        <position position="1099"/>
    </location>
</feature>
<dbReference type="PROSITE" id="PS50112">
    <property type="entry name" value="PAS"/>
    <property type="match status" value="1"/>
</dbReference>
<dbReference type="InterPro" id="IPR003594">
    <property type="entry name" value="HATPase_dom"/>
</dbReference>
<evidence type="ECO:0000256" key="9">
    <source>
        <dbReference type="PROSITE-ProRule" id="PRU00169"/>
    </source>
</evidence>
<protein>
    <recommendedName>
        <fullName evidence="2">histidine kinase</fullName>
        <ecNumber evidence="2">2.7.13.3</ecNumber>
    </recommendedName>
</protein>
<evidence type="ECO:0000259" key="15">
    <source>
        <dbReference type="PROSITE" id="PS50113"/>
    </source>
</evidence>
<dbReference type="Gene3D" id="1.10.287.130">
    <property type="match status" value="1"/>
</dbReference>
<name>A0AA48GU73_9BACT</name>
<feature type="domain" description="PAS" evidence="14">
    <location>
        <begin position="527"/>
        <end position="597"/>
    </location>
</feature>
<dbReference type="InterPro" id="IPR035965">
    <property type="entry name" value="PAS-like_dom_sf"/>
</dbReference>
<dbReference type="AlphaFoldDB" id="A0AA48GU73"/>
<keyword evidence="17" id="KW-1185">Reference proteome</keyword>
<dbReference type="SMART" id="SM00091">
    <property type="entry name" value="PAS"/>
    <property type="match status" value="1"/>
</dbReference>
<evidence type="ECO:0000256" key="1">
    <source>
        <dbReference type="ARBA" id="ARBA00000085"/>
    </source>
</evidence>
<evidence type="ECO:0000256" key="6">
    <source>
        <dbReference type="ARBA" id="ARBA00022777"/>
    </source>
</evidence>
<keyword evidence="11" id="KW-0472">Membrane</keyword>
<dbReference type="InterPro" id="IPR004358">
    <property type="entry name" value="Sig_transdc_His_kin-like_C"/>
</dbReference>
<keyword evidence="7" id="KW-0067">ATP-binding</keyword>
<sequence>MKVSWIRPVTLLRAAPCLGLPLTALLGNLTGHPALAALGRTLQPMSTPAAAAFLDLGAGLLLVELGRRSRAARWAALGAAVLATAYLGLGVLLFHFQGALPLFGLLGGAVSVGLLAMAGAGRGGLRQGAALAALLPLVAGALHLFGYASGVPLDYESGFMPASLPTSLCLACLGLALLPQAGHDTFPLSLFRLHRTERNPALPWAPQFPLAAFLLGATLALVAGVLVMRSQVDASLASARSQLAGYADLKAEGLDRWVAERRADAALIRETPLIKAPLQAFLRSQRSGDPGLAAWMVSLRKAGGYRSITLCDTAGRVRLHLGPPEAPEGSAVHDAAFRQVLATGDVALEGFHAQGADPDPHSGWWVPVTGPDGARVGALCLATDSGAFLGPYLADLSPQAPRAVSSLVDLSGADARILGQPVPPGLRKAVLAAAATAGPVDTTGGGGRPSGRTFVSARPIRDTPWHLVVRAEEAAVVAALRPRFWAIALVTLGAVAVTGLGTGILVRHYAARRVRELLAAERERKVLAERARSLMHEANDIILITDQEGRILEANRVAEAAYGYDQNDLRGLAAGTLRPPGTEAEFRERWAQLLAQGQGVWETRHRRRDGSTFPVEASSRVVAQEGETRVVSFLRDISERHAQARAIRRLSRLYAALGQVGQAIVWARSQDALLRRICEVLVEGGGMASAWAARLDAVGTGLEVAVRCGADGPPLPEGVLAAVVARGEPVILAGTSAVLPVAQAGRITHLLGVDAGEGGTFGPEETDLLIETAMDLAFALDKLDGEAQRARAEAEQRNLEAQLQQSQKMESLGSLAGGVAHDLNNVLGAILSLASAHQETPGLTPALGRALETIVKACLRGRDVIKSLLYFSRKGLEAPRPLDLNALVRDLAQLLAHTTLQRVRLDLALEEGLPALMGDGSALSHAVMNLCVNAVDAMPGGGTLTLSTRREGGGVVLEVADTGEGMPEEVLRKAMEPFFTTKPLGKGTGLGLAMVFGTMKAHGGTLELQSRPGEGTSARLCFPESRLVADGADAGPAQEGGAPTGRPRRVLLVDDDDLVREAMEPLLKALGHTVHLAPGGREALALLEEGLAPDIVILDMNMPGLTGAQVLPLLLAAQPGLRVILASGHSDRDLPDVAQGKPGVSFLRKPFSVAELRAALA</sequence>
<feature type="transmembrane region" description="Helical" evidence="11">
    <location>
        <begin position="484"/>
        <end position="506"/>
    </location>
</feature>
<dbReference type="InterPro" id="IPR029016">
    <property type="entry name" value="GAF-like_dom_sf"/>
</dbReference>
<evidence type="ECO:0000256" key="5">
    <source>
        <dbReference type="ARBA" id="ARBA00022741"/>
    </source>
</evidence>
<dbReference type="GO" id="GO:0005524">
    <property type="term" value="F:ATP binding"/>
    <property type="evidence" value="ECO:0007669"/>
    <property type="project" value="UniProtKB-KW"/>
</dbReference>
<dbReference type="Pfam" id="PF13426">
    <property type="entry name" value="PAS_9"/>
    <property type="match status" value="1"/>
</dbReference>
<evidence type="ECO:0000259" key="13">
    <source>
        <dbReference type="PROSITE" id="PS50110"/>
    </source>
</evidence>
<feature type="transmembrane region" description="Helical" evidence="11">
    <location>
        <begin position="128"/>
        <end position="147"/>
    </location>
</feature>